<dbReference type="STRING" id="879212.DespoDRAFT_02378"/>
<keyword evidence="1" id="KW-0472">Membrane</keyword>
<dbReference type="eggNOG" id="COG4970">
    <property type="taxonomic scope" value="Bacteria"/>
</dbReference>
<protein>
    <submittedName>
        <fullName evidence="2">Prepilin-type N-terminal cleavage/methylation domain-containing protein</fullName>
    </submittedName>
</protein>
<name>I5B424_9BACT</name>
<dbReference type="SUPFAM" id="SSF54523">
    <property type="entry name" value="Pili subunits"/>
    <property type="match status" value="1"/>
</dbReference>
<evidence type="ECO:0000313" key="3">
    <source>
        <dbReference type="Proteomes" id="UP000005778"/>
    </source>
</evidence>
<dbReference type="HOGENOM" id="CLU_1522807_0_0_7"/>
<dbReference type="AlphaFoldDB" id="I5B424"/>
<dbReference type="RefSeq" id="WP_004073709.1">
    <property type="nucleotide sequence ID" value="NZ_CM001488.1"/>
</dbReference>
<keyword evidence="3" id="KW-1185">Reference proteome</keyword>
<evidence type="ECO:0000256" key="1">
    <source>
        <dbReference type="SAM" id="Phobius"/>
    </source>
</evidence>
<dbReference type="Proteomes" id="UP000005778">
    <property type="component" value="Chromosome"/>
</dbReference>
<sequence length="176" mass="19838">MRTSPTGKSRNNPSGFTFVELMVVVGIFSIVLLFSIPLFRQIHLTSNASDRVSGLIFFLENLKLKAMVENKNLTLYMDSGSGKMYVTDDTMDADARQVALNNGISLNGDLQLLNLEFPDDGTRAGDDKSICFFSKGYSDRVLIHVREESREMTIQVCMFQKSVHLIDRYVSYDDCI</sequence>
<keyword evidence="1" id="KW-1133">Transmembrane helix</keyword>
<reference evidence="2 3" key="1">
    <citation type="submission" date="2011-09" db="EMBL/GenBank/DDBJ databases">
        <authorList>
            <consortium name="US DOE Joint Genome Institute (JGI-PGF)"/>
            <person name="Lucas S."/>
            <person name="Han J."/>
            <person name="Lapidus A."/>
            <person name="Cheng J.-F."/>
            <person name="Goodwin L."/>
            <person name="Pitluck S."/>
            <person name="Peters L."/>
            <person name="Land M.L."/>
            <person name="Hauser L."/>
            <person name="Orellana R."/>
            <person name="Lovley D."/>
            <person name="Woyke T.J."/>
        </authorList>
    </citation>
    <scope>NUCLEOTIDE SEQUENCE [LARGE SCALE GENOMIC DNA]</scope>
    <source>
        <strain evidence="2 3">2ac9</strain>
    </source>
</reference>
<organism evidence="2 3">
    <name type="scientific">Desulfobacter postgatei 2ac9</name>
    <dbReference type="NCBI Taxonomy" id="879212"/>
    <lineage>
        <taxon>Bacteria</taxon>
        <taxon>Pseudomonadati</taxon>
        <taxon>Thermodesulfobacteriota</taxon>
        <taxon>Desulfobacteria</taxon>
        <taxon>Desulfobacterales</taxon>
        <taxon>Desulfobacteraceae</taxon>
        <taxon>Desulfobacter</taxon>
    </lineage>
</organism>
<gene>
    <name evidence="2" type="ORF">DespoDRAFT_02378</name>
</gene>
<dbReference type="InterPro" id="IPR045584">
    <property type="entry name" value="Pilin-like"/>
</dbReference>
<proteinExistence type="predicted"/>
<evidence type="ECO:0000313" key="2">
    <source>
        <dbReference type="EMBL" id="EIM64237.1"/>
    </source>
</evidence>
<dbReference type="NCBIfam" id="TIGR02532">
    <property type="entry name" value="IV_pilin_GFxxxE"/>
    <property type="match status" value="1"/>
</dbReference>
<dbReference type="Pfam" id="PF07963">
    <property type="entry name" value="N_methyl"/>
    <property type="match status" value="1"/>
</dbReference>
<dbReference type="InterPro" id="IPR012902">
    <property type="entry name" value="N_methyl_site"/>
</dbReference>
<keyword evidence="1" id="KW-0812">Transmembrane</keyword>
<accession>I5B424</accession>
<dbReference type="EMBL" id="CM001488">
    <property type="protein sequence ID" value="EIM64237.1"/>
    <property type="molecule type" value="Genomic_DNA"/>
</dbReference>
<reference evidence="2 3" key="2">
    <citation type="submission" date="2012-02" db="EMBL/GenBank/DDBJ databases">
        <title>Improved High-Quality Draft sequence of Desulfobacter postgatei 2ac9.</title>
        <authorList>
            <consortium name="US DOE Joint Genome Institute"/>
            <person name="Lucas S."/>
            <person name="Han J."/>
            <person name="Lapidus A."/>
            <person name="Cheng J.-F."/>
            <person name="Goodwin L."/>
            <person name="Pitluck S."/>
            <person name="Peters L."/>
            <person name="Ovchinnikova G."/>
            <person name="Held B."/>
            <person name="Detter J.C."/>
            <person name="Han C."/>
            <person name="Tapia R."/>
            <person name="Land M."/>
            <person name="Hauser L."/>
            <person name="Kyrpides N."/>
            <person name="Ivanova N."/>
            <person name="Pagani I."/>
            <person name="Orellana R."/>
            <person name="Lovley D."/>
            <person name="Woyke T."/>
        </authorList>
    </citation>
    <scope>NUCLEOTIDE SEQUENCE [LARGE SCALE GENOMIC DNA]</scope>
    <source>
        <strain evidence="2 3">2ac9</strain>
    </source>
</reference>
<feature type="transmembrane region" description="Helical" evidence="1">
    <location>
        <begin position="21"/>
        <end position="39"/>
    </location>
</feature>